<accession>A0A813FFB1</accession>
<sequence>MSISVWPVNWKQSHMLWSSWQENARFILLIFADDLLTPNRLNSGAQEQFAAIERVSEEDGLQISYKKSITGNHGIIHESDNKYVNYLGFFAQARGYDQHIQYLIKRMDAAGGGLVPLFTEHEQMNIFMRREIYQAKVRSMALQGAEIWGWRRYYKLER</sequence>
<gene>
    <name evidence="1" type="ORF">PGLA1383_LOCUS30933</name>
</gene>
<dbReference type="Proteomes" id="UP000654075">
    <property type="component" value="Unassembled WGS sequence"/>
</dbReference>
<evidence type="ECO:0000313" key="1">
    <source>
        <dbReference type="EMBL" id="CAE8613154.1"/>
    </source>
</evidence>
<proteinExistence type="predicted"/>
<name>A0A813FFB1_POLGL</name>
<evidence type="ECO:0000313" key="2">
    <source>
        <dbReference type="Proteomes" id="UP000654075"/>
    </source>
</evidence>
<reference evidence="1" key="1">
    <citation type="submission" date="2021-02" db="EMBL/GenBank/DDBJ databases">
        <authorList>
            <person name="Dougan E. K."/>
            <person name="Rhodes N."/>
            <person name="Thang M."/>
            <person name="Chan C."/>
        </authorList>
    </citation>
    <scope>NUCLEOTIDE SEQUENCE</scope>
</reference>
<feature type="non-terminal residue" evidence="1">
    <location>
        <position position="158"/>
    </location>
</feature>
<comment type="caution">
    <text evidence="1">The sequence shown here is derived from an EMBL/GenBank/DDBJ whole genome shotgun (WGS) entry which is preliminary data.</text>
</comment>
<dbReference type="OrthoDB" id="683240at2759"/>
<protein>
    <submittedName>
        <fullName evidence="1">Uncharacterized protein</fullName>
    </submittedName>
</protein>
<organism evidence="1 2">
    <name type="scientific">Polarella glacialis</name>
    <name type="common">Dinoflagellate</name>
    <dbReference type="NCBI Taxonomy" id="89957"/>
    <lineage>
        <taxon>Eukaryota</taxon>
        <taxon>Sar</taxon>
        <taxon>Alveolata</taxon>
        <taxon>Dinophyceae</taxon>
        <taxon>Suessiales</taxon>
        <taxon>Suessiaceae</taxon>
        <taxon>Polarella</taxon>
    </lineage>
</organism>
<dbReference type="AlphaFoldDB" id="A0A813FFB1"/>
<keyword evidence="2" id="KW-1185">Reference proteome</keyword>
<dbReference type="EMBL" id="CAJNNV010025210">
    <property type="protein sequence ID" value="CAE8613154.1"/>
    <property type="molecule type" value="Genomic_DNA"/>
</dbReference>